<protein>
    <submittedName>
        <fullName evidence="3">Secreted protein</fullName>
    </submittedName>
</protein>
<keyword evidence="2" id="KW-1185">Reference proteome</keyword>
<reference evidence="1 2" key="2">
    <citation type="submission" date="2018-11" db="EMBL/GenBank/DDBJ databases">
        <authorList>
            <consortium name="Pathogen Informatics"/>
        </authorList>
    </citation>
    <scope>NUCLEOTIDE SEQUENCE [LARGE SCALE GENOMIC DNA]</scope>
</reference>
<gene>
    <name evidence="1" type="ORF">NBR_LOCUS4665</name>
</gene>
<accession>A0A0N4XQ62</accession>
<name>A0A0N4XQ62_NIPBR</name>
<evidence type="ECO:0000313" key="1">
    <source>
        <dbReference type="EMBL" id="VDL68254.1"/>
    </source>
</evidence>
<dbReference type="Proteomes" id="UP000271162">
    <property type="component" value="Unassembled WGS sequence"/>
</dbReference>
<dbReference type="WBParaSite" id="NBR_0000466401-mRNA-1">
    <property type="protein sequence ID" value="NBR_0000466401-mRNA-1"/>
    <property type="gene ID" value="NBR_0000466401"/>
</dbReference>
<proteinExistence type="predicted"/>
<sequence>MTSLFRLFLSYCRLRTKIEWHPSVDAGGKTDSIRDRVAVESEKCRGLKVRNEREDEEMNDDVFESVFPMSYPNSTRSQWFRSNSTH</sequence>
<dbReference type="EMBL" id="UYSL01009188">
    <property type="protein sequence ID" value="VDL68254.1"/>
    <property type="molecule type" value="Genomic_DNA"/>
</dbReference>
<dbReference type="AlphaFoldDB" id="A0A0N4XQ62"/>
<reference evidence="3" key="1">
    <citation type="submission" date="2017-02" db="UniProtKB">
        <authorList>
            <consortium name="WormBaseParasite"/>
        </authorList>
    </citation>
    <scope>IDENTIFICATION</scope>
</reference>
<evidence type="ECO:0000313" key="3">
    <source>
        <dbReference type="WBParaSite" id="NBR_0000466401-mRNA-1"/>
    </source>
</evidence>
<evidence type="ECO:0000313" key="2">
    <source>
        <dbReference type="Proteomes" id="UP000271162"/>
    </source>
</evidence>
<organism evidence="3">
    <name type="scientific">Nippostrongylus brasiliensis</name>
    <name type="common">Rat hookworm</name>
    <dbReference type="NCBI Taxonomy" id="27835"/>
    <lineage>
        <taxon>Eukaryota</taxon>
        <taxon>Metazoa</taxon>
        <taxon>Ecdysozoa</taxon>
        <taxon>Nematoda</taxon>
        <taxon>Chromadorea</taxon>
        <taxon>Rhabditida</taxon>
        <taxon>Rhabditina</taxon>
        <taxon>Rhabditomorpha</taxon>
        <taxon>Strongyloidea</taxon>
        <taxon>Heligmosomidae</taxon>
        <taxon>Nippostrongylus</taxon>
    </lineage>
</organism>